<feature type="transmembrane region" description="Helical" evidence="2">
    <location>
        <begin position="78"/>
        <end position="98"/>
    </location>
</feature>
<evidence type="ECO:0000256" key="1">
    <source>
        <dbReference type="SAM" id="Coils"/>
    </source>
</evidence>
<evidence type="ECO:0000256" key="2">
    <source>
        <dbReference type="SAM" id="Phobius"/>
    </source>
</evidence>
<evidence type="ECO:0000313" key="4">
    <source>
        <dbReference type="EMBL" id="MBS4102932.1"/>
    </source>
</evidence>
<keyword evidence="3" id="KW-0732">Signal</keyword>
<keyword evidence="5" id="KW-1185">Reference proteome</keyword>
<gene>
    <name evidence="4" type="ORF">KFZ73_17005</name>
</gene>
<keyword evidence="2" id="KW-0812">Transmembrane</keyword>
<reference evidence="4 5" key="1">
    <citation type="submission" date="2021-04" db="EMBL/GenBank/DDBJ databases">
        <title>Whole genome sequence analysis of a thiophenic sulfur metabolizing bacteria.</title>
        <authorList>
            <person name="Akhtar N."/>
            <person name="Akram J."/>
            <person name="Aslam A."/>
        </authorList>
    </citation>
    <scope>NUCLEOTIDE SEQUENCE [LARGE SCALE GENOMIC DNA]</scope>
    <source>
        <strain evidence="4 5">3OW</strain>
    </source>
</reference>
<proteinExistence type="predicted"/>
<keyword evidence="2" id="KW-1133">Transmembrane helix</keyword>
<dbReference type="RefSeq" id="WP_212554474.1">
    <property type="nucleotide sequence ID" value="NZ_JAGXOE010000045.1"/>
</dbReference>
<keyword evidence="1" id="KW-0175">Coiled coil</keyword>
<dbReference type="EMBL" id="JAGXOE010000045">
    <property type="protein sequence ID" value="MBS4102932.1"/>
    <property type="molecule type" value="Genomic_DNA"/>
</dbReference>
<organism evidence="4 5">
    <name type="scientific">Tsukamurella paurometabola</name>
    <name type="common">Corynebacterium paurometabolum</name>
    <dbReference type="NCBI Taxonomy" id="2061"/>
    <lineage>
        <taxon>Bacteria</taxon>
        <taxon>Bacillati</taxon>
        <taxon>Actinomycetota</taxon>
        <taxon>Actinomycetes</taxon>
        <taxon>Mycobacteriales</taxon>
        <taxon>Tsukamurellaceae</taxon>
        <taxon>Tsukamurella</taxon>
    </lineage>
</organism>
<name>A0ABS5NF87_TSUPA</name>
<comment type="caution">
    <text evidence="4">The sequence shown here is derived from an EMBL/GenBank/DDBJ whole genome shotgun (WGS) entry which is preliminary data.</text>
</comment>
<protein>
    <submittedName>
        <fullName evidence="4">Uncharacterized protein</fullName>
    </submittedName>
</protein>
<evidence type="ECO:0000256" key="3">
    <source>
        <dbReference type="SAM" id="SignalP"/>
    </source>
</evidence>
<accession>A0ABS5NF87</accession>
<evidence type="ECO:0000313" key="5">
    <source>
        <dbReference type="Proteomes" id="UP000676853"/>
    </source>
</evidence>
<feature type="signal peptide" evidence="3">
    <location>
        <begin position="1"/>
        <end position="29"/>
    </location>
</feature>
<feature type="chain" id="PRO_5045128739" evidence="3">
    <location>
        <begin position="30"/>
        <end position="318"/>
    </location>
</feature>
<feature type="coiled-coil region" evidence="1">
    <location>
        <begin position="94"/>
        <end position="139"/>
    </location>
</feature>
<dbReference type="Proteomes" id="UP000676853">
    <property type="component" value="Unassembled WGS sequence"/>
</dbReference>
<keyword evidence="2" id="KW-0472">Membrane</keyword>
<sequence>MQSLIRTTTATATLVVVALALTAPGAASAAPDPDCAALSENLRRLCESTSGAERVWTEEANKNSSLGDSLSSWVSDNAGLLVFGFLAVMGAWIAIALMRENAEEKAERAAAEAARGRALAAADQARRQAEAEAAALAQAPARETFDPLGLGLPAPAVQVPAVAAPPTNPEDLARYAALGAVVPWTPGTALATVMTRAGSIAPARRAFAEACELGGLGETDAESGAFTPAASVVRVETTADEGDAALVIRPASVLVGGEQIDRIRTLLERTARVRHAGPAARIHATGEWIVVLSNRDLTALEQQTSESAVAVDSDDEDW</sequence>